<dbReference type="Pfam" id="PF00067">
    <property type="entry name" value="p450"/>
    <property type="match status" value="1"/>
</dbReference>
<keyword evidence="5 6" id="KW-0408">Iron</keyword>
<reference evidence="7" key="1">
    <citation type="submission" date="2021-10" db="EMBL/GenBank/DDBJ databases">
        <title>De novo Genome Assembly of Clathrus columnatus (Basidiomycota, Fungi) Using Illumina and Nanopore Sequence Data.</title>
        <authorList>
            <person name="Ogiso-Tanaka E."/>
            <person name="Itagaki H."/>
            <person name="Hosoya T."/>
            <person name="Hosaka K."/>
        </authorList>
    </citation>
    <scope>NUCLEOTIDE SEQUENCE</scope>
    <source>
        <strain evidence="7">MO-923</strain>
    </source>
</reference>
<dbReference type="InterPro" id="IPR050529">
    <property type="entry name" value="CYP450_sterol_14alpha_dmase"/>
</dbReference>
<proteinExistence type="inferred from homology"/>
<evidence type="ECO:0000256" key="6">
    <source>
        <dbReference type="PIRSR" id="PIRSR602403-1"/>
    </source>
</evidence>
<evidence type="ECO:0000256" key="2">
    <source>
        <dbReference type="ARBA" id="ARBA00010617"/>
    </source>
</evidence>
<feature type="binding site" description="axial binding residue" evidence="6">
    <location>
        <position position="453"/>
    </location>
    <ligand>
        <name>heme</name>
        <dbReference type="ChEBI" id="CHEBI:30413"/>
    </ligand>
    <ligandPart>
        <name>Fe</name>
        <dbReference type="ChEBI" id="CHEBI:18248"/>
    </ligandPart>
</feature>
<keyword evidence="3 6" id="KW-0349">Heme</keyword>
<dbReference type="GO" id="GO:0016705">
    <property type="term" value="F:oxidoreductase activity, acting on paired donors, with incorporation or reduction of molecular oxygen"/>
    <property type="evidence" value="ECO:0007669"/>
    <property type="project" value="InterPro"/>
</dbReference>
<dbReference type="CDD" id="cd11040">
    <property type="entry name" value="CYP7_CYP8-like"/>
    <property type="match status" value="1"/>
</dbReference>
<gene>
    <name evidence="7" type="ORF">Clacol_002136</name>
</gene>
<evidence type="ECO:0000256" key="1">
    <source>
        <dbReference type="ARBA" id="ARBA00001971"/>
    </source>
</evidence>
<dbReference type="GO" id="GO:0005506">
    <property type="term" value="F:iron ion binding"/>
    <property type="evidence" value="ECO:0007669"/>
    <property type="project" value="InterPro"/>
</dbReference>
<comment type="similarity">
    <text evidence="2">Belongs to the cytochrome P450 family.</text>
</comment>
<dbReference type="Proteomes" id="UP001050691">
    <property type="component" value="Unassembled WGS sequence"/>
</dbReference>
<comment type="caution">
    <text evidence="7">The sequence shown here is derived from an EMBL/GenBank/DDBJ whole genome shotgun (WGS) entry which is preliminary data.</text>
</comment>
<dbReference type="GO" id="GO:0020037">
    <property type="term" value="F:heme binding"/>
    <property type="evidence" value="ECO:0007669"/>
    <property type="project" value="InterPro"/>
</dbReference>
<evidence type="ECO:0000256" key="5">
    <source>
        <dbReference type="ARBA" id="ARBA00023004"/>
    </source>
</evidence>
<dbReference type="PANTHER" id="PTHR24304:SF2">
    <property type="entry name" value="24-HYDROXYCHOLESTEROL 7-ALPHA-HYDROXYLASE"/>
    <property type="match status" value="1"/>
</dbReference>
<dbReference type="EMBL" id="BPWL01000002">
    <property type="protein sequence ID" value="GJJ07929.1"/>
    <property type="molecule type" value="Genomic_DNA"/>
</dbReference>
<dbReference type="PRINTS" id="PR00465">
    <property type="entry name" value="EP450IV"/>
</dbReference>
<comment type="cofactor">
    <cofactor evidence="1 6">
        <name>heme</name>
        <dbReference type="ChEBI" id="CHEBI:30413"/>
    </cofactor>
</comment>
<keyword evidence="4 6" id="KW-0479">Metal-binding</keyword>
<dbReference type="InterPro" id="IPR036396">
    <property type="entry name" value="Cyt_P450_sf"/>
</dbReference>
<dbReference type="SUPFAM" id="SSF48264">
    <property type="entry name" value="Cytochrome P450"/>
    <property type="match status" value="1"/>
</dbReference>
<keyword evidence="8" id="KW-1185">Reference proteome</keyword>
<organism evidence="7 8">
    <name type="scientific">Clathrus columnatus</name>
    <dbReference type="NCBI Taxonomy" id="1419009"/>
    <lineage>
        <taxon>Eukaryota</taxon>
        <taxon>Fungi</taxon>
        <taxon>Dikarya</taxon>
        <taxon>Basidiomycota</taxon>
        <taxon>Agaricomycotina</taxon>
        <taxon>Agaricomycetes</taxon>
        <taxon>Phallomycetidae</taxon>
        <taxon>Phallales</taxon>
        <taxon>Clathraceae</taxon>
        <taxon>Clathrus</taxon>
    </lineage>
</organism>
<evidence type="ECO:0000313" key="8">
    <source>
        <dbReference type="Proteomes" id="UP001050691"/>
    </source>
</evidence>
<dbReference type="InterPro" id="IPR001128">
    <property type="entry name" value="Cyt_P450"/>
</dbReference>
<name>A0AAV5A594_9AGAM</name>
<accession>A0AAV5A594</accession>
<evidence type="ECO:0000256" key="4">
    <source>
        <dbReference type="ARBA" id="ARBA00022723"/>
    </source>
</evidence>
<sequence>MSFDLSKTYPILIERNKALIAIIGFLAFTTYKIIDRRNQYGRPPLLKYTIPWLGSAIELGRDPDGVFKKATAIFGPVFRIKAAGKEFTYITAADIISNIYRDAKVRSRPIAIIYTRLTIDCIQTFEYTSIRIEMAHIIFGMSKHLCDDMSSMEHIFKAHHDALNPAGALKIHHRYGAFAYECIQNTLDNLPSTTKLSYLIKSPAYDAALYAFFGKTYPAQESYDPFKIFDEGFIMLQMNLPRFMLRKYLNAREKLIDLTENYFANPHEDCSEFTHDVEEVGRDAKWSLRDIANFFIGDIWALQSNAIQAAYWIIALQLQKPEGLGKIIEEIDMQRNNWIKDNNPITQDETCCQWILDGSFPLLTSVIQEALRYCAVVFSIRLVAKETTLGGYRLRKGEYVICNTRSVHMDGDIHNNPTEFIPERYLPGTGKYTKNGRTVPNHSMPFGGGISMCEGRHFAMGELKIFIALLLSIANIELDPTSSERPQFNWAHMGTGLLPPIGDLSVCVTRRSTGTL</sequence>
<dbReference type="AlphaFoldDB" id="A0AAV5A594"/>
<dbReference type="PANTHER" id="PTHR24304">
    <property type="entry name" value="CYTOCHROME P450 FAMILY 7"/>
    <property type="match status" value="1"/>
</dbReference>
<dbReference type="InterPro" id="IPR002403">
    <property type="entry name" value="Cyt_P450_E_grp-IV"/>
</dbReference>
<evidence type="ECO:0000256" key="3">
    <source>
        <dbReference type="ARBA" id="ARBA00022617"/>
    </source>
</evidence>
<evidence type="ECO:0000313" key="7">
    <source>
        <dbReference type="EMBL" id="GJJ07929.1"/>
    </source>
</evidence>
<protein>
    <recommendedName>
        <fullName evidence="9">Cytochrome P450</fullName>
    </recommendedName>
</protein>
<dbReference type="GO" id="GO:0008395">
    <property type="term" value="F:steroid hydroxylase activity"/>
    <property type="evidence" value="ECO:0007669"/>
    <property type="project" value="TreeGrafter"/>
</dbReference>
<dbReference type="Gene3D" id="1.10.630.10">
    <property type="entry name" value="Cytochrome P450"/>
    <property type="match status" value="1"/>
</dbReference>
<evidence type="ECO:0008006" key="9">
    <source>
        <dbReference type="Google" id="ProtNLM"/>
    </source>
</evidence>